<keyword evidence="1 4" id="KW-0413">Isomerase</keyword>
<dbReference type="InterPro" id="IPR044087">
    <property type="entry name" value="NahD-like"/>
</dbReference>
<feature type="active site" description="Nucleophile" evidence="2">
    <location>
        <position position="15"/>
    </location>
</feature>
<dbReference type="EC" id="5.99.1.4" evidence="1"/>
<evidence type="ECO:0000256" key="1">
    <source>
        <dbReference type="PIRNR" id="PIRNR006386"/>
    </source>
</evidence>
<dbReference type="EMBL" id="WTVA01000001">
    <property type="protein sequence ID" value="MZR21626.1"/>
    <property type="molecule type" value="Genomic_DNA"/>
</dbReference>
<evidence type="ECO:0000313" key="5">
    <source>
        <dbReference type="Proteomes" id="UP000445696"/>
    </source>
</evidence>
<feature type="domain" description="DSBA-like thioredoxin" evidence="3">
    <location>
        <begin position="7"/>
        <end position="196"/>
    </location>
</feature>
<accession>A0A845MEB1</accession>
<dbReference type="PANTHER" id="PTHR42943">
    <property type="entry name" value="GLUTATHIONE S-TRANSFERASE KAPPA"/>
    <property type="match status" value="1"/>
</dbReference>
<dbReference type="InterPro" id="IPR036249">
    <property type="entry name" value="Thioredoxin-like_sf"/>
</dbReference>
<dbReference type="PANTHER" id="PTHR42943:SF2">
    <property type="entry name" value="GLUTATHIONE S-TRANSFERASE KAPPA 1"/>
    <property type="match status" value="1"/>
</dbReference>
<dbReference type="SUPFAM" id="SSF52833">
    <property type="entry name" value="Thioredoxin-like"/>
    <property type="match status" value="1"/>
</dbReference>
<evidence type="ECO:0000313" key="4">
    <source>
        <dbReference type="EMBL" id="MZR21626.1"/>
    </source>
</evidence>
<dbReference type="GO" id="GO:0006749">
    <property type="term" value="P:glutathione metabolic process"/>
    <property type="evidence" value="ECO:0007669"/>
    <property type="project" value="TreeGrafter"/>
</dbReference>
<comment type="similarity">
    <text evidence="1">Belongs to the GST superfamily. NadH family.</text>
</comment>
<proteinExistence type="inferred from homology"/>
<comment type="caution">
    <text evidence="4">The sequence shown here is derived from an EMBL/GenBank/DDBJ whole genome shotgun (WGS) entry which is preliminary data.</text>
</comment>
<sequence length="203" mass="22840">MTMPGPIDFYFDFSSPYAYLGSHVIGPVAEKHGRAVVWHPFMLGIAMQGEKTFPLTQYPLKGDYSRMDFDRTARYHKIPFVMPADFPKLTLGASRGFLWISREDPEKAVEFAKNVFAAYFVSGKDISDIAIVADIAEEVGLDRAAFMGAVQADEIKAEFKSSVEETVFKKKVFGAPFFIVDGERFWGADRVGQLDEWLTRGGW</sequence>
<keyword evidence="5" id="KW-1185">Reference proteome</keyword>
<dbReference type="Pfam" id="PF01323">
    <property type="entry name" value="DSBA"/>
    <property type="match status" value="1"/>
</dbReference>
<evidence type="ECO:0000256" key="2">
    <source>
        <dbReference type="PIRSR" id="PIRSR006386-1"/>
    </source>
</evidence>
<reference evidence="4 5" key="1">
    <citation type="journal article" date="2014" name="Int. J. Syst. Evol. Microbiol.">
        <title>Sneathiella chungangensis sp. nov., isolated from a marine sand, and emended description of the genus Sneathiella.</title>
        <authorList>
            <person name="Siamphan C."/>
            <person name="Kim H."/>
            <person name="Lee J.S."/>
            <person name="Kim W."/>
        </authorList>
    </citation>
    <scope>NUCLEOTIDE SEQUENCE [LARGE SCALE GENOMIC DNA]</scope>
    <source>
        <strain evidence="4 5">KCTC 32476</strain>
    </source>
</reference>
<dbReference type="CDD" id="cd03022">
    <property type="entry name" value="DsbA_HCCA_Iso"/>
    <property type="match status" value="1"/>
</dbReference>
<dbReference type="InterPro" id="IPR001853">
    <property type="entry name" value="DSBA-like_thioredoxin_dom"/>
</dbReference>
<dbReference type="GO" id="GO:0004602">
    <property type="term" value="F:glutathione peroxidase activity"/>
    <property type="evidence" value="ECO:0007669"/>
    <property type="project" value="TreeGrafter"/>
</dbReference>
<dbReference type="Gene3D" id="3.40.30.10">
    <property type="entry name" value="Glutaredoxin"/>
    <property type="match status" value="1"/>
</dbReference>
<dbReference type="PIRSF" id="PIRSF006386">
    <property type="entry name" value="HCCAis_GSTk"/>
    <property type="match status" value="1"/>
</dbReference>
<dbReference type="Proteomes" id="UP000445696">
    <property type="component" value="Unassembled WGS sequence"/>
</dbReference>
<dbReference type="InterPro" id="IPR051924">
    <property type="entry name" value="GST_Kappa/NadH"/>
</dbReference>
<name>A0A845MEB1_9PROT</name>
<evidence type="ECO:0000259" key="3">
    <source>
        <dbReference type="Pfam" id="PF01323"/>
    </source>
</evidence>
<gene>
    <name evidence="4" type="ORF">GQF03_04725</name>
</gene>
<protein>
    <recommendedName>
        <fullName evidence="1">2-hydroxychromene-2-carboxylate isomerase</fullName>
        <ecNumber evidence="1">5.99.1.4</ecNumber>
    </recommendedName>
</protein>
<organism evidence="4 5">
    <name type="scientific">Sneathiella chungangensis</name>
    <dbReference type="NCBI Taxonomy" id="1418234"/>
    <lineage>
        <taxon>Bacteria</taxon>
        <taxon>Pseudomonadati</taxon>
        <taxon>Pseudomonadota</taxon>
        <taxon>Alphaproteobacteria</taxon>
        <taxon>Sneathiellales</taxon>
        <taxon>Sneathiellaceae</taxon>
        <taxon>Sneathiella</taxon>
    </lineage>
</organism>
<dbReference type="GO" id="GO:0018845">
    <property type="term" value="F:2-hydroxychromene-2-carboxylate isomerase activity"/>
    <property type="evidence" value="ECO:0007669"/>
    <property type="project" value="UniProtKB-UniRule"/>
</dbReference>
<dbReference type="GO" id="GO:1901170">
    <property type="term" value="P:naphthalene catabolic process"/>
    <property type="evidence" value="ECO:0007669"/>
    <property type="project" value="InterPro"/>
</dbReference>
<dbReference type="GO" id="GO:0004364">
    <property type="term" value="F:glutathione transferase activity"/>
    <property type="evidence" value="ECO:0007669"/>
    <property type="project" value="TreeGrafter"/>
</dbReference>
<dbReference type="RefSeq" id="WP_161338007.1">
    <property type="nucleotide sequence ID" value="NZ_JBHSDG010000002.1"/>
</dbReference>
<dbReference type="InterPro" id="IPR014440">
    <property type="entry name" value="HCCAis_GSTk"/>
</dbReference>
<comment type="catalytic activity">
    <reaction evidence="1">
        <text>2-hydroxychromene-2-carboxylate = (3E)-4-(2-hydroxyphenyl)-2-oxobut-3-enoate</text>
        <dbReference type="Rhea" id="RHEA:27401"/>
        <dbReference type="ChEBI" id="CHEBI:59350"/>
        <dbReference type="ChEBI" id="CHEBI:59353"/>
        <dbReference type="EC" id="5.99.1.4"/>
    </reaction>
</comment>
<dbReference type="OrthoDB" id="5244108at2"/>
<dbReference type="AlphaFoldDB" id="A0A845MEB1"/>